<evidence type="ECO:0000256" key="4">
    <source>
        <dbReference type="ARBA" id="ARBA00023284"/>
    </source>
</evidence>
<dbReference type="Pfam" id="PF00085">
    <property type="entry name" value="Thioredoxin"/>
    <property type="match status" value="3"/>
</dbReference>
<keyword evidence="9" id="KW-1185">Reference proteome</keyword>
<dbReference type="Gene3D" id="3.40.30.10">
    <property type="entry name" value="Glutaredoxin"/>
    <property type="match status" value="3"/>
</dbReference>
<evidence type="ECO:0000313" key="9">
    <source>
        <dbReference type="Proteomes" id="UP001152888"/>
    </source>
</evidence>
<feature type="domain" description="Thioredoxin" evidence="7">
    <location>
        <begin position="138"/>
        <end position="255"/>
    </location>
</feature>
<sequence>MNIFLLVLSYFLYVSASAQEQEEVHTIKYTNINFSDEIAKKNHFVMFYAPWCVHCQKFSPQWEQLAEMLNEDDSDIKIAKVDCSTDSKVCLKEDITGYPTLKFYKLGDSNGIKFRGTRDLPSLTNFINEQLREGDEKDQESEEVPQVMKHGLVELTEKTFESHVATGNHFVKFYAPWCGYCQKLAPTWEELARSYQDNNDVTIAKVDCTQERKICDKFEVKGYPTLLWIENGKKIEKYKGERQHDNLKAFVEQMKQPDGVTRESEEVTDVPPETISVGELTANTFKLGIESGLSFVKFFAPWCGHCKRLSPIWDSLAEKFGKTDGVHISKVDCTLNVNKQLCNDEGIEGFPTLILYKDGAKLWEYTGSRSLDELSDFVKHHLERHDEL</sequence>
<dbReference type="SUPFAM" id="SSF52833">
    <property type="entry name" value="Thioredoxin-like"/>
    <property type="match status" value="3"/>
</dbReference>
<evidence type="ECO:0000259" key="7">
    <source>
        <dbReference type="PROSITE" id="PS51352"/>
    </source>
</evidence>
<dbReference type="InterPro" id="IPR005788">
    <property type="entry name" value="PDI_thioredoxin-like_dom"/>
</dbReference>
<proteinExistence type="inferred from homology"/>
<feature type="domain" description="Thioredoxin" evidence="7">
    <location>
        <begin position="5"/>
        <end position="132"/>
    </location>
</feature>
<protein>
    <recommendedName>
        <fullName evidence="7">Thioredoxin domain-containing protein</fullName>
    </recommendedName>
</protein>
<feature type="domain" description="Thioredoxin" evidence="7">
    <location>
        <begin position="256"/>
        <end position="383"/>
    </location>
</feature>
<dbReference type="GO" id="GO:0005783">
    <property type="term" value="C:endoplasmic reticulum"/>
    <property type="evidence" value="ECO:0007669"/>
    <property type="project" value="TreeGrafter"/>
</dbReference>
<dbReference type="AlphaFoldDB" id="A0A9P0LPW5"/>
<dbReference type="EMBL" id="CAKOFQ010007240">
    <property type="protein sequence ID" value="CAH1995838.1"/>
    <property type="molecule type" value="Genomic_DNA"/>
</dbReference>
<dbReference type="InterPro" id="IPR051063">
    <property type="entry name" value="PDI"/>
</dbReference>
<evidence type="ECO:0000256" key="1">
    <source>
        <dbReference type="ARBA" id="ARBA00006347"/>
    </source>
</evidence>
<dbReference type="PANTHER" id="PTHR45672">
    <property type="entry name" value="PROTEIN DISULFIDE-ISOMERASE C17H9.14C-RELATED"/>
    <property type="match status" value="1"/>
</dbReference>
<keyword evidence="2 6" id="KW-0732">Signal</keyword>
<reference evidence="8" key="1">
    <citation type="submission" date="2022-03" db="EMBL/GenBank/DDBJ databases">
        <authorList>
            <person name="Sayadi A."/>
        </authorList>
    </citation>
    <scope>NUCLEOTIDE SEQUENCE</scope>
</reference>
<keyword evidence="4" id="KW-0676">Redox-active center</keyword>
<accession>A0A9P0LPW5</accession>
<name>A0A9P0LPW5_ACAOB</name>
<dbReference type="GO" id="GO:0003756">
    <property type="term" value="F:protein disulfide isomerase activity"/>
    <property type="evidence" value="ECO:0007669"/>
    <property type="project" value="InterPro"/>
</dbReference>
<evidence type="ECO:0000256" key="5">
    <source>
        <dbReference type="RuleBase" id="RU004208"/>
    </source>
</evidence>
<dbReference type="GO" id="GO:0006457">
    <property type="term" value="P:protein folding"/>
    <property type="evidence" value="ECO:0007669"/>
    <property type="project" value="TreeGrafter"/>
</dbReference>
<dbReference type="Proteomes" id="UP001152888">
    <property type="component" value="Unassembled WGS sequence"/>
</dbReference>
<dbReference type="PANTHER" id="PTHR45672:SF3">
    <property type="entry name" value="THIOREDOXIN DOMAIN-CONTAINING PROTEIN 5"/>
    <property type="match status" value="1"/>
</dbReference>
<dbReference type="InterPro" id="IPR013766">
    <property type="entry name" value="Thioredoxin_domain"/>
</dbReference>
<dbReference type="InterPro" id="IPR017937">
    <property type="entry name" value="Thioredoxin_CS"/>
</dbReference>
<evidence type="ECO:0000313" key="8">
    <source>
        <dbReference type="EMBL" id="CAH1995838.1"/>
    </source>
</evidence>
<dbReference type="InterPro" id="IPR036249">
    <property type="entry name" value="Thioredoxin-like_sf"/>
</dbReference>
<dbReference type="CDD" id="cd03005">
    <property type="entry name" value="PDI_a_ERp46"/>
    <property type="match status" value="1"/>
</dbReference>
<comment type="similarity">
    <text evidence="1 5">Belongs to the protein disulfide isomerase family.</text>
</comment>
<dbReference type="PROSITE" id="PS00194">
    <property type="entry name" value="THIOREDOXIN_1"/>
    <property type="match status" value="3"/>
</dbReference>
<comment type="caution">
    <text evidence="8">The sequence shown here is derived from an EMBL/GenBank/DDBJ whole genome shotgun (WGS) entry which is preliminary data.</text>
</comment>
<dbReference type="PROSITE" id="PS51352">
    <property type="entry name" value="THIOREDOXIN_2"/>
    <property type="match status" value="3"/>
</dbReference>
<dbReference type="NCBIfam" id="TIGR01126">
    <property type="entry name" value="pdi_dom"/>
    <property type="match status" value="1"/>
</dbReference>
<keyword evidence="3" id="KW-0677">Repeat</keyword>
<gene>
    <name evidence="8" type="ORF">ACAOBT_LOCUS22869</name>
</gene>
<organism evidence="8 9">
    <name type="scientific">Acanthoscelides obtectus</name>
    <name type="common">Bean weevil</name>
    <name type="synonym">Bruchus obtectus</name>
    <dbReference type="NCBI Taxonomy" id="200917"/>
    <lineage>
        <taxon>Eukaryota</taxon>
        <taxon>Metazoa</taxon>
        <taxon>Ecdysozoa</taxon>
        <taxon>Arthropoda</taxon>
        <taxon>Hexapoda</taxon>
        <taxon>Insecta</taxon>
        <taxon>Pterygota</taxon>
        <taxon>Neoptera</taxon>
        <taxon>Endopterygota</taxon>
        <taxon>Coleoptera</taxon>
        <taxon>Polyphaga</taxon>
        <taxon>Cucujiformia</taxon>
        <taxon>Chrysomeloidea</taxon>
        <taxon>Chrysomelidae</taxon>
        <taxon>Bruchinae</taxon>
        <taxon>Bruchini</taxon>
        <taxon>Acanthoscelides</taxon>
    </lineage>
</organism>
<feature type="signal peptide" evidence="6">
    <location>
        <begin position="1"/>
        <end position="18"/>
    </location>
</feature>
<evidence type="ECO:0000256" key="6">
    <source>
        <dbReference type="SAM" id="SignalP"/>
    </source>
</evidence>
<evidence type="ECO:0000256" key="2">
    <source>
        <dbReference type="ARBA" id="ARBA00022729"/>
    </source>
</evidence>
<dbReference type="OrthoDB" id="71336at2759"/>
<evidence type="ECO:0000256" key="3">
    <source>
        <dbReference type="ARBA" id="ARBA00022737"/>
    </source>
</evidence>
<dbReference type="PRINTS" id="PR00421">
    <property type="entry name" value="THIOREDOXIN"/>
</dbReference>
<feature type="chain" id="PRO_5040305711" description="Thioredoxin domain-containing protein" evidence="6">
    <location>
        <begin position="19"/>
        <end position="388"/>
    </location>
</feature>